<dbReference type="Pfam" id="PF00106">
    <property type="entry name" value="adh_short"/>
    <property type="match status" value="1"/>
</dbReference>
<gene>
    <name evidence="4" type="ORF">GCM10025780_08710</name>
</gene>
<dbReference type="PRINTS" id="PR00081">
    <property type="entry name" value="GDHRDH"/>
</dbReference>
<organism evidence="4 5">
    <name type="scientific">Frondihabitans cladoniiphilus</name>
    <dbReference type="NCBI Taxonomy" id="715785"/>
    <lineage>
        <taxon>Bacteria</taxon>
        <taxon>Bacillati</taxon>
        <taxon>Actinomycetota</taxon>
        <taxon>Actinomycetes</taxon>
        <taxon>Micrococcales</taxon>
        <taxon>Microbacteriaceae</taxon>
        <taxon>Frondihabitans</taxon>
    </lineage>
</organism>
<dbReference type="PANTHER" id="PTHR43391">
    <property type="entry name" value="RETINOL DEHYDROGENASE-RELATED"/>
    <property type="match status" value="1"/>
</dbReference>
<name>A0ABP8VPQ6_9MICO</name>
<reference evidence="5" key="1">
    <citation type="journal article" date="2019" name="Int. J. Syst. Evol. Microbiol.">
        <title>The Global Catalogue of Microorganisms (GCM) 10K type strain sequencing project: providing services to taxonomists for standard genome sequencing and annotation.</title>
        <authorList>
            <consortium name="The Broad Institute Genomics Platform"/>
            <consortium name="The Broad Institute Genome Sequencing Center for Infectious Disease"/>
            <person name="Wu L."/>
            <person name="Ma J."/>
        </authorList>
    </citation>
    <scope>NUCLEOTIDE SEQUENCE [LARGE SCALE GENOMIC DNA]</scope>
    <source>
        <strain evidence="5">JCM 18956</strain>
    </source>
</reference>
<evidence type="ECO:0000256" key="1">
    <source>
        <dbReference type="ARBA" id="ARBA00006484"/>
    </source>
</evidence>
<protein>
    <submittedName>
        <fullName evidence="4">SDR family NAD(P)-dependent oxidoreductase</fullName>
    </submittedName>
</protein>
<dbReference type="PRINTS" id="PR00080">
    <property type="entry name" value="SDRFAMILY"/>
</dbReference>
<evidence type="ECO:0000256" key="3">
    <source>
        <dbReference type="RuleBase" id="RU000363"/>
    </source>
</evidence>
<dbReference type="PANTHER" id="PTHR43391:SF91">
    <property type="entry name" value="OS04G0390700 PROTEIN"/>
    <property type="match status" value="1"/>
</dbReference>
<evidence type="ECO:0000256" key="2">
    <source>
        <dbReference type="ARBA" id="ARBA00023002"/>
    </source>
</evidence>
<keyword evidence="5" id="KW-1185">Reference proteome</keyword>
<keyword evidence="2" id="KW-0560">Oxidoreductase</keyword>
<dbReference type="Gene3D" id="3.40.50.720">
    <property type="entry name" value="NAD(P)-binding Rossmann-like Domain"/>
    <property type="match status" value="1"/>
</dbReference>
<evidence type="ECO:0000313" key="4">
    <source>
        <dbReference type="EMBL" id="GAA4668321.1"/>
    </source>
</evidence>
<comment type="caution">
    <text evidence="4">The sequence shown here is derived from an EMBL/GenBank/DDBJ whole genome shotgun (WGS) entry which is preliminary data.</text>
</comment>
<dbReference type="InterPro" id="IPR036291">
    <property type="entry name" value="NAD(P)-bd_dom_sf"/>
</dbReference>
<sequence>MDLQGATALVTGSNRGLGVHFATQLVSRGAKVYATARRPELVDIPGVEVLALDIVDQASVARAASIATDVDVLINNAAFTDGGNLVTGDLDSIRAVMDSNYYGALYMVRAFAPILARNGGGAILNVLSAAAWNTVDGNSAYAAAKSAEWGLTNAVRMELAGQGTQVSALIPGLIATQTLKDFIAAQGMVLPDGAMTDPADLARLALDGLEAGEVEILDAMGAAAKASLVGPPRAFDLSDIAAA</sequence>
<dbReference type="SUPFAM" id="SSF51735">
    <property type="entry name" value="NAD(P)-binding Rossmann-fold domains"/>
    <property type="match status" value="1"/>
</dbReference>
<dbReference type="Proteomes" id="UP001501295">
    <property type="component" value="Unassembled WGS sequence"/>
</dbReference>
<dbReference type="InterPro" id="IPR002347">
    <property type="entry name" value="SDR_fam"/>
</dbReference>
<evidence type="ECO:0000313" key="5">
    <source>
        <dbReference type="Proteomes" id="UP001501295"/>
    </source>
</evidence>
<proteinExistence type="inferred from homology"/>
<dbReference type="RefSeq" id="WP_345373597.1">
    <property type="nucleotide sequence ID" value="NZ_BAABLM010000001.1"/>
</dbReference>
<accession>A0ABP8VPQ6</accession>
<dbReference type="EMBL" id="BAABLM010000001">
    <property type="protein sequence ID" value="GAA4668321.1"/>
    <property type="molecule type" value="Genomic_DNA"/>
</dbReference>
<comment type="similarity">
    <text evidence="1 3">Belongs to the short-chain dehydrogenases/reductases (SDR) family.</text>
</comment>